<gene>
    <name evidence="1" type="ORF">BT96DRAFT_1027638</name>
</gene>
<accession>A0A6A4GAN6</accession>
<dbReference type="EMBL" id="ML771486">
    <property type="protein sequence ID" value="KAE9382478.1"/>
    <property type="molecule type" value="Genomic_DNA"/>
</dbReference>
<keyword evidence="2" id="KW-1185">Reference proteome</keyword>
<reference evidence="1" key="1">
    <citation type="journal article" date="2019" name="Environ. Microbiol.">
        <title>Fungal ecological strategies reflected in gene transcription - a case study of two litter decomposers.</title>
        <authorList>
            <person name="Barbi F."/>
            <person name="Kohler A."/>
            <person name="Barry K."/>
            <person name="Baskaran P."/>
            <person name="Daum C."/>
            <person name="Fauchery L."/>
            <person name="Ihrmark K."/>
            <person name="Kuo A."/>
            <person name="LaButti K."/>
            <person name="Lipzen A."/>
            <person name="Morin E."/>
            <person name="Grigoriev I.V."/>
            <person name="Henrissat B."/>
            <person name="Lindahl B."/>
            <person name="Martin F."/>
        </authorList>
    </citation>
    <scope>NUCLEOTIDE SEQUENCE</scope>
    <source>
        <strain evidence="1">JB14</strain>
    </source>
</reference>
<dbReference type="AlphaFoldDB" id="A0A6A4GAN6"/>
<organism evidence="1 2">
    <name type="scientific">Gymnopus androsaceus JB14</name>
    <dbReference type="NCBI Taxonomy" id="1447944"/>
    <lineage>
        <taxon>Eukaryota</taxon>
        <taxon>Fungi</taxon>
        <taxon>Dikarya</taxon>
        <taxon>Basidiomycota</taxon>
        <taxon>Agaricomycotina</taxon>
        <taxon>Agaricomycetes</taxon>
        <taxon>Agaricomycetidae</taxon>
        <taxon>Agaricales</taxon>
        <taxon>Marasmiineae</taxon>
        <taxon>Omphalotaceae</taxon>
        <taxon>Gymnopus</taxon>
    </lineage>
</organism>
<evidence type="ECO:0000313" key="1">
    <source>
        <dbReference type="EMBL" id="KAE9382478.1"/>
    </source>
</evidence>
<dbReference type="Proteomes" id="UP000799118">
    <property type="component" value="Unassembled WGS sequence"/>
</dbReference>
<protein>
    <submittedName>
        <fullName evidence="1">Uncharacterized protein</fullName>
    </submittedName>
</protein>
<name>A0A6A4GAN6_9AGAR</name>
<proteinExistence type="predicted"/>
<evidence type="ECO:0000313" key="2">
    <source>
        <dbReference type="Proteomes" id="UP000799118"/>
    </source>
</evidence>
<sequence>MQKWPNQAIIRHNSQHYSLDIHPQCTSFFLLSMLLVSSNEFSISDYIIHFSMLLPVCLIRCRCSVRYHLLSVEASLALYSN</sequence>